<accession>A0A1S9DBW1</accession>
<keyword evidence="1" id="KW-0677">Repeat</keyword>
<dbReference type="Pfam" id="PF24883">
    <property type="entry name" value="NPHP3_N"/>
    <property type="match status" value="1"/>
</dbReference>
<dbReference type="SUPFAM" id="SSF52540">
    <property type="entry name" value="P-loop containing nucleoside triphosphate hydrolases"/>
    <property type="match status" value="1"/>
</dbReference>
<dbReference type="Proteomes" id="UP000190312">
    <property type="component" value="Unassembled WGS sequence"/>
</dbReference>
<reference evidence="4 5" key="1">
    <citation type="submission" date="2016-10" db="EMBL/GenBank/DDBJ databases">
        <title>Genome sequencing of Aspergillus oryzae BCC7051.</title>
        <authorList>
            <person name="Thammarongtham C."/>
            <person name="Vorapreeda T."/>
            <person name="Nookaew I."/>
            <person name="Srisuk T."/>
            <person name="Land M."/>
            <person name="Jeennor S."/>
            <person name="Laoteng K."/>
        </authorList>
    </citation>
    <scope>NUCLEOTIDE SEQUENCE [LARGE SCALE GENOMIC DNA]</scope>
    <source>
        <strain evidence="4 5">BCC7051</strain>
    </source>
</reference>
<dbReference type="Pfam" id="PF25053">
    <property type="entry name" value="DUF7791"/>
    <property type="match status" value="1"/>
</dbReference>
<evidence type="ECO:0000259" key="2">
    <source>
        <dbReference type="Pfam" id="PF24883"/>
    </source>
</evidence>
<dbReference type="VEuPathDB" id="FungiDB:AO090011000074"/>
<dbReference type="InterPro" id="IPR056884">
    <property type="entry name" value="NPHP3-like_N"/>
</dbReference>
<proteinExistence type="predicted"/>
<feature type="domain" description="DUF7791" evidence="3">
    <location>
        <begin position="555"/>
        <end position="660"/>
    </location>
</feature>
<organism evidence="4 5">
    <name type="scientific">Aspergillus oryzae</name>
    <name type="common">Yellow koji mold</name>
    <dbReference type="NCBI Taxonomy" id="5062"/>
    <lineage>
        <taxon>Eukaryota</taxon>
        <taxon>Fungi</taxon>
        <taxon>Dikarya</taxon>
        <taxon>Ascomycota</taxon>
        <taxon>Pezizomycotina</taxon>
        <taxon>Eurotiomycetes</taxon>
        <taxon>Eurotiomycetidae</taxon>
        <taxon>Eurotiales</taxon>
        <taxon>Aspergillaceae</taxon>
        <taxon>Aspergillus</taxon>
        <taxon>Aspergillus subgen. Circumdati</taxon>
    </lineage>
</organism>
<feature type="domain" description="Nephrocystin 3-like N-terminal" evidence="2">
    <location>
        <begin position="278"/>
        <end position="445"/>
    </location>
</feature>
<dbReference type="InterPro" id="IPR027417">
    <property type="entry name" value="P-loop_NTPase"/>
</dbReference>
<evidence type="ECO:0000313" key="5">
    <source>
        <dbReference type="Proteomes" id="UP000190312"/>
    </source>
</evidence>
<name>A0A1S9DBW1_ASPOZ</name>
<evidence type="ECO:0000256" key="1">
    <source>
        <dbReference type="ARBA" id="ARBA00022737"/>
    </source>
</evidence>
<dbReference type="OrthoDB" id="443402at2759"/>
<gene>
    <name evidence="4" type="ORF">OAory_01087780</name>
</gene>
<dbReference type="InterPro" id="IPR056693">
    <property type="entry name" value="DUF7791"/>
</dbReference>
<evidence type="ECO:0008006" key="6">
    <source>
        <dbReference type="Google" id="ProtNLM"/>
    </source>
</evidence>
<dbReference type="eggNOG" id="ENOG502SHWY">
    <property type="taxonomic scope" value="Eukaryota"/>
</dbReference>
<dbReference type="AlphaFoldDB" id="A0A1S9DBW1"/>
<protein>
    <recommendedName>
        <fullName evidence="6">NACHT domain-containing protein</fullName>
    </recommendedName>
</protein>
<dbReference type="PANTHER" id="PTHR10039:SF5">
    <property type="entry name" value="NACHT DOMAIN-CONTAINING PROTEIN"/>
    <property type="match status" value="1"/>
</dbReference>
<sequence length="672" mass="77416">MILDPVPSLRLCENILHLLDLSCRLLTPGRDLDLLGEDINLNEVYDTLLRLSGGLASRLTMYWSTNLLSIDGSLSYGDLELQNLAPCCQGLCAQLLVAARQLGLHDGSSRPFRSFHEGLQAVWSKRQIEALEEGLLACRWHAMRVLTIILRDGQSSVSHEIRSLKNQNRQIDMSPTRWLTCVIYTISDIKHKANEFYFGDEIPGVICGHNREQIHSMARRMAHAVQKASKVAFVQRFLKTLHFRKIRDRHARIARAHEKTFTWVFGTKANETAHTSHSPTLLNWLRGQNGSIYWVAGKPASGKSTFMKYLLARPQTQENLKLWAGNAKLVITSHFFWGAGTDMQKSKQGLLQSLLYSMFSHSPDLFSMACQRRWKATMLDEQDDSIWSVEDLLEAFKTLTSQTEFPTKFCLFIDGLDECTEDHSELIKLLNSLVQSNVKICLSSRRWKVFEDAYGEPEDRRLYLEQNNREDIHSYVQSELEQHPAWGPLVEINPRTSGIVAEITDRSQGVFLWAVLVVRYFHEWLTHGDTMFFLEQKLRNFPVDLELLFKSMLESLHPMYTSYVRRIFKLALTAPEPLPVMAYASLERGLKDESNVHPQGNKPFSYRDQLLRIGQLDRQLQHMGKGLLEVYRQHNEQDALRYRVDFLHRTVRDFFSRNEILQGTDGVSQSMV</sequence>
<evidence type="ECO:0000313" key="4">
    <source>
        <dbReference type="EMBL" id="OOO06575.1"/>
    </source>
</evidence>
<dbReference type="Gene3D" id="3.40.50.300">
    <property type="entry name" value="P-loop containing nucleotide triphosphate hydrolases"/>
    <property type="match status" value="1"/>
</dbReference>
<comment type="caution">
    <text evidence="4">The sequence shown here is derived from an EMBL/GenBank/DDBJ whole genome shotgun (WGS) entry which is preliminary data.</text>
</comment>
<dbReference type="EMBL" id="MKZY01000007">
    <property type="protein sequence ID" value="OOO06575.1"/>
    <property type="molecule type" value="Genomic_DNA"/>
</dbReference>
<evidence type="ECO:0000259" key="3">
    <source>
        <dbReference type="Pfam" id="PF25053"/>
    </source>
</evidence>
<dbReference type="PANTHER" id="PTHR10039">
    <property type="entry name" value="AMELOGENIN"/>
    <property type="match status" value="1"/>
</dbReference>